<evidence type="ECO:0000256" key="1">
    <source>
        <dbReference type="ARBA" id="ARBA00005437"/>
    </source>
</evidence>
<evidence type="ECO:0008006" key="5">
    <source>
        <dbReference type="Google" id="ProtNLM"/>
    </source>
</evidence>
<dbReference type="SUPFAM" id="SSF54518">
    <property type="entry name" value="Tubby C-terminal domain-like"/>
    <property type="match status" value="1"/>
</dbReference>
<reference evidence="3 4" key="1">
    <citation type="submission" date="2023-10" db="EMBL/GenBank/DDBJ databases">
        <title>Chromosome-scale genome assembly provides insights into flower coloration mechanisms of Canna indica.</title>
        <authorList>
            <person name="Li C."/>
        </authorList>
    </citation>
    <scope>NUCLEOTIDE SEQUENCE [LARGE SCALE GENOMIC DNA]</scope>
    <source>
        <tissue evidence="3">Flower</tissue>
    </source>
</reference>
<accession>A0AAQ3JPP6</accession>
<dbReference type="Proteomes" id="UP001327560">
    <property type="component" value="Chromosome 1"/>
</dbReference>
<comment type="similarity">
    <text evidence="1">Belongs to the LOR family.</text>
</comment>
<keyword evidence="2" id="KW-0472">Membrane</keyword>
<dbReference type="InterPro" id="IPR038595">
    <property type="entry name" value="LOR_sf"/>
</dbReference>
<proteinExistence type="inferred from homology"/>
<dbReference type="InterPro" id="IPR025659">
    <property type="entry name" value="Tubby-like_C"/>
</dbReference>
<feature type="transmembrane region" description="Helical" evidence="2">
    <location>
        <begin position="166"/>
        <end position="186"/>
    </location>
</feature>
<evidence type="ECO:0000313" key="4">
    <source>
        <dbReference type="Proteomes" id="UP001327560"/>
    </source>
</evidence>
<gene>
    <name evidence="3" type="ORF">Cni_G02381</name>
</gene>
<keyword evidence="2" id="KW-0812">Transmembrane</keyword>
<keyword evidence="4" id="KW-1185">Reference proteome</keyword>
<dbReference type="PANTHER" id="PTHR31087">
    <property type="match status" value="1"/>
</dbReference>
<dbReference type="AlphaFoldDB" id="A0AAQ3JPP6"/>
<keyword evidence="2" id="KW-1133">Transmembrane helix</keyword>
<dbReference type="InterPro" id="IPR007612">
    <property type="entry name" value="LOR"/>
</dbReference>
<dbReference type="EMBL" id="CP136890">
    <property type="protein sequence ID" value="WOK93681.1"/>
    <property type="molecule type" value="Genomic_DNA"/>
</dbReference>
<name>A0AAQ3JPP6_9LILI</name>
<protein>
    <recommendedName>
        <fullName evidence="5">Protein LURP-one-related 7</fullName>
    </recommendedName>
</protein>
<organism evidence="3 4">
    <name type="scientific">Canna indica</name>
    <name type="common">Indian-shot</name>
    <dbReference type="NCBI Taxonomy" id="4628"/>
    <lineage>
        <taxon>Eukaryota</taxon>
        <taxon>Viridiplantae</taxon>
        <taxon>Streptophyta</taxon>
        <taxon>Embryophyta</taxon>
        <taxon>Tracheophyta</taxon>
        <taxon>Spermatophyta</taxon>
        <taxon>Magnoliopsida</taxon>
        <taxon>Liliopsida</taxon>
        <taxon>Zingiberales</taxon>
        <taxon>Cannaceae</taxon>
        <taxon>Canna</taxon>
    </lineage>
</organism>
<sequence length="187" mass="21112">MEMEEASCYPVAGQIPVDFKLRKSLTGNGLTVHDSQGRLAFRIGAPPLNGSSSSSSRHIKTLFDAAGNPLITVVHHNDEWQGFKGNSQESKDLIFIVKKILYTPFETELHVFLPSANLCCQILSFRLKGNPFRRACTIIQGNSIVAQTSLMYKLRKIIYSRHKFRLTVYPGNDCVLVLAMLMTFFWR</sequence>
<dbReference type="PANTHER" id="PTHR31087:SF85">
    <property type="entry name" value="PROTEIN LURP-ONE-RELATED 7"/>
    <property type="match status" value="1"/>
</dbReference>
<dbReference type="Gene3D" id="2.40.160.200">
    <property type="entry name" value="LURP1-related"/>
    <property type="match status" value="1"/>
</dbReference>
<evidence type="ECO:0000313" key="3">
    <source>
        <dbReference type="EMBL" id="WOK93681.1"/>
    </source>
</evidence>
<dbReference type="Pfam" id="PF04525">
    <property type="entry name" value="LOR"/>
    <property type="match status" value="1"/>
</dbReference>
<evidence type="ECO:0000256" key="2">
    <source>
        <dbReference type="SAM" id="Phobius"/>
    </source>
</evidence>